<keyword evidence="2 8" id="KW-0808">Transferase</keyword>
<dbReference type="PROSITE" id="PS51191">
    <property type="entry name" value="FEMABX"/>
    <property type="match status" value="1"/>
</dbReference>
<dbReference type="AlphaFoldDB" id="A0A3S2YW14"/>
<evidence type="ECO:0000256" key="5">
    <source>
        <dbReference type="ARBA" id="ARBA00023315"/>
    </source>
</evidence>
<evidence type="ECO:0000259" key="7">
    <source>
        <dbReference type="Pfam" id="PF13480"/>
    </source>
</evidence>
<dbReference type="Gene3D" id="3.40.630.30">
    <property type="match status" value="1"/>
</dbReference>
<evidence type="ECO:0000256" key="1">
    <source>
        <dbReference type="ARBA" id="ARBA00009943"/>
    </source>
</evidence>
<accession>A0A3S2YW14</accession>
<dbReference type="InterPro" id="IPR038740">
    <property type="entry name" value="BioF2-like_GNAT_dom"/>
</dbReference>
<dbReference type="EMBL" id="SACP01000003">
    <property type="protein sequence ID" value="RVU20582.1"/>
    <property type="molecule type" value="Genomic_DNA"/>
</dbReference>
<evidence type="ECO:0000313" key="9">
    <source>
        <dbReference type="Proteomes" id="UP000286997"/>
    </source>
</evidence>
<dbReference type="InterPro" id="IPR050644">
    <property type="entry name" value="PG_Glycine_Bridge_Synth"/>
</dbReference>
<dbReference type="GO" id="GO:0071555">
    <property type="term" value="P:cell wall organization"/>
    <property type="evidence" value="ECO:0007669"/>
    <property type="project" value="UniProtKB-KW"/>
</dbReference>
<sequence length="389" mass="41622">MSDAAVLSDFASSHAAVPAGGPSIAVDGLTPAAWDRLTGRFADVSRFQTAAYADGLRGPGRMSHLVLLRDGDPVAGARVALMRPPGLPVGVAYVKGGPFWRRHGRAADPDVYREILVALRAEYGDRRGLCLTVCPSPHPDYQEIEAALLRESGFRRNRDGAGNDSFLMRLGPDAAALRADLSQKWRYNLKLAERNGLTVRFRDPMEALPEFHALHDALVARKRFVGREALHTLPALFRQLPPERVLVATVAHDGETVAAAIVIAGGDVAHYLFGATADAGLSLRAGYALHWGIACRLAASGAAWYDLGTGIGNPGLRLFKQGLVGRSGRVLASAGEFDHAATPRAILGGRLLYGLRDIRVRTSGQYAHARTRLQAGLRRIAPARSVAGA</sequence>
<evidence type="ECO:0000256" key="2">
    <source>
        <dbReference type="ARBA" id="ARBA00022679"/>
    </source>
</evidence>
<evidence type="ECO:0000256" key="3">
    <source>
        <dbReference type="ARBA" id="ARBA00022960"/>
    </source>
</evidence>
<keyword evidence="9" id="KW-1185">Reference proteome</keyword>
<dbReference type="GO" id="GO:0016755">
    <property type="term" value="F:aminoacyltransferase activity"/>
    <property type="evidence" value="ECO:0007669"/>
    <property type="project" value="InterPro"/>
</dbReference>
<dbReference type="RefSeq" id="WP_127727557.1">
    <property type="nucleotide sequence ID" value="NZ_SACP01000003.1"/>
</dbReference>
<keyword evidence="5" id="KW-0012">Acyltransferase</keyword>
<feature type="domain" description="BioF2-like acetyltransferase" evidence="7">
    <location>
        <begin position="185"/>
        <end position="310"/>
    </location>
</feature>
<protein>
    <submittedName>
        <fullName evidence="8">GNAT family N-acetyltransferase</fullName>
    </submittedName>
</protein>
<name>A0A3S2YW14_9HYPH</name>
<dbReference type="PANTHER" id="PTHR36174">
    <property type="entry name" value="LIPID II:GLYCINE GLYCYLTRANSFERASE"/>
    <property type="match status" value="1"/>
</dbReference>
<comment type="caution">
    <text evidence="8">The sequence shown here is derived from an EMBL/GenBank/DDBJ whole genome shotgun (WGS) entry which is preliminary data.</text>
</comment>
<dbReference type="Proteomes" id="UP000286997">
    <property type="component" value="Unassembled WGS sequence"/>
</dbReference>
<dbReference type="InterPro" id="IPR016181">
    <property type="entry name" value="Acyl_CoA_acyltransferase"/>
</dbReference>
<comment type="similarity">
    <text evidence="1">Belongs to the FemABX family.</text>
</comment>
<reference evidence="8 9" key="1">
    <citation type="submission" date="2019-01" db="EMBL/GenBank/DDBJ databases">
        <authorList>
            <person name="Chen W.-M."/>
        </authorList>
    </citation>
    <scope>NUCLEOTIDE SEQUENCE [LARGE SCALE GENOMIC DNA]</scope>
    <source>
        <strain evidence="8 9">TER-1</strain>
    </source>
</reference>
<keyword evidence="3" id="KW-0133">Cell shape</keyword>
<dbReference type="GO" id="GO:0008360">
    <property type="term" value="P:regulation of cell shape"/>
    <property type="evidence" value="ECO:0007669"/>
    <property type="project" value="UniProtKB-KW"/>
</dbReference>
<dbReference type="PANTHER" id="PTHR36174:SF1">
    <property type="entry name" value="LIPID II:GLYCINE GLYCYLTRANSFERASE"/>
    <property type="match status" value="1"/>
</dbReference>
<dbReference type="InterPro" id="IPR003447">
    <property type="entry name" value="FEMABX"/>
</dbReference>
<evidence type="ECO:0000256" key="6">
    <source>
        <dbReference type="ARBA" id="ARBA00023316"/>
    </source>
</evidence>
<dbReference type="OrthoDB" id="7844032at2"/>
<organism evidence="8 9">
    <name type="scientific">Methylobacterium oryzihabitans</name>
    <dbReference type="NCBI Taxonomy" id="2499852"/>
    <lineage>
        <taxon>Bacteria</taxon>
        <taxon>Pseudomonadati</taxon>
        <taxon>Pseudomonadota</taxon>
        <taxon>Alphaproteobacteria</taxon>
        <taxon>Hyphomicrobiales</taxon>
        <taxon>Methylobacteriaceae</taxon>
        <taxon>Methylobacterium</taxon>
    </lineage>
</organism>
<evidence type="ECO:0000313" key="8">
    <source>
        <dbReference type="EMBL" id="RVU20582.1"/>
    </source>
</evidence>
<keyword evidence="6" id="KW-0961">Cell wall biogenesis/degradation</keyword>
<evidence type="ECO:0000256" key="4">
    <source>
        <dbReference type="ARBA" id="ARBA00022984"/>
    </source>
</evidence>
<dbReference type="Pfam" id="PF13480">
    <property type="entry name" value="Acetyltransf_6"/>
    <property type="match status" value="1"/>
</dbReference>
<keyword evidence="4" id="KW-0573">Peptidoglycan synthesis</keyword>
<proteinExistence type="inferred from homology"/>
<gene>
    <name evidence="8" type="ORF">EOE48_04315</name>
</gene>
<dbReference type="SUPFAM" id="SSF55729">
    <property type="entry name" value="Acyl-CoA N-acyltransferases (Nat)"/>
    <property type="match status" value="2"/>
</dbReference>
<dbReference type="GO" id="GO:0009252">
    <property type="term" value="P:peptidoglycan biosynthetic process"/>
    <property type="evidence" value="ECO:0007669"/>
    <property type="project" value="UniProtKB-KW"/>
</dbReference>